<gene>
    <name evidence="11" type="ORF">GPM918_LOCUS13149</name>
    <name evidence="12" type="ORF">SRO942_LOCUS13149</name>
</gene>
<evidence type="ECO:0000256" key="4">
    <source>
        <dbReference type="ARBA" id="ARBA00022695"/>
    </source>
</evidence>
<evidence type="ECO:0000259" key="10">
    <source>
        <dbReference type="Pfam" id="PF03496"/>
    </source>
</evidence>
<dbReference type="SUPFAM" id="SSF48452">
    <property type="entry name" value="TPR-like"/>
    <property type="match status" value="2"/>
</dbReference>
<dbReference type="PANTHER" id="PTHR45641:SF19">
    <property type="entry name" value="NEPHROCYSTIN-3"/>
    <property type="match status" value="1"/>
</dbReference>
<comment type="similarity">
    <text evidence="1 8">Belongs to the Arg-specific ADP-ribosyltransferase family.</text>
</comment>
<dbReference type="Pfam" id="PF01129">
    <property type="entry name" value="ART"/>
    <property type="match status" value="1"/>
</dbReference>
<name>A0A814G476_9BILA</name>
<evidence type="ECO:0000313" key="11">
    <source>
        <dbReference type="EMBL" id="CAF0988911.1"/>
    </source>
</evidence>
<comment type="catalytic activity">
    <reaction evidence="7 8">
        <text>L-arginyl-[protein] + NAD(+) = N(omega)-(ADP-D-ribosyl)-L-arginyl-[protein] + nicotinamide + H(+)</text>
        <dbReference type="Rhea" id="RHEA:19149"/>
        <dbReference type="Rhea" id="RHEA-COMP:10532"/>
        <dbReference type="Rhea" id="RHEA-COMP:15087"/>
        <dbReference type="ChEBI" id="CHEBI:15378"/>
        <dbReference type="ChEBI" id="CHEBI:17154"/>
        <dbReference type="ChEBI" id="CHEBI:29965"/>
        <dbReference type="ChEBI" id="CHEBI:57540"/>
        <dbReference type="ChEBI" id="CHEBI:142554"/>
        <dbReference type="EC" id="2.4.2.31"/>
    </reaction>
</comment>
<feature type="non-terminal residue" evidence="11">
    <location>
        <position position="1"/>
    </location>
</feature>
<dbReference type="InterPro" id="IPR003540">
    <property type="entry name" value="ADP-ribosyltransferase"/>
</dbReference>
<feature type="domain" description="ADP ribosyltransferase" evidence="10">
    <location>
        <begin position="782"/>
        <end position="952"/>
    </location>
</feature>
<dbReference type="GO" id="GO:0016779">
    <property type="term" value="F:nucleotidyltransferase activity"/>
    <property type="evidence" value="ECO:0007669"/>
    <property type="project" value="UniProtKB-KW"/>
</dbReference>
<keyword evidence="6" id="KW-0802">TPR repeat</keyword>
<feature type="compositionally biased region" description="Low complexity" evidence="9">
    <location>
        <begin position="547"/>
        <end position="565"/>
    </location>
</feature>
<evidence type="ECO:0000256" key="3">
    <source>
        <dbReference type="ARBA" id="ARBA00022679"/>
    </source>
</evidence>
<dbReference type="AlphaFoldDB" id="A0A814G476"/>
<evidence type="ECO:0000256" key="5">
    <source>
        <dbReference type="ARBA" id="ARBA00022737"/>
    </source>
</evidence>
<dbReference type="InterPro" id="IPR019734">
    <property type="entry name" value="TPR_rpt"/>
</dbReference>
<dbReference type="Gene3D" id="1.25.40.10">
    <property type="entry name" value="Tetratricopeptide repeat domain"/>
    <property type="match status" value="2"/>
</dbReference>
<dbReference type="EMBL" id="CAJNOQ010002980">
    <property type="protein sequence ID" value="CAF0988911.1"/>
    <property type="molecule type" value="Genomic_DNA"/>
</dbReference>
<keyword evidence="8" id="KW-0521">NADP</keyword>
<comment type="caution">
    <text evidence="11">The sequence shown here is derived from an EMBL/GenBank/DDBJ whole genome shotgun (WGS) entry which is preliminary data.</text>
</comment>
<keyword evidence="2 8" id="KW-0328">Glycosyltransferase</keyword>
<keyword evidence="5" id="KW-0677">Repeat</keyword>
<dbReference type="Pfam" id="PF03496">
    <property type="entry name" value="ADPrib_exo_Tox"/>
    <property type="match status" value="1"/>
</dbReference>
<evidence type="ECO:0000256" key="1">
    <source>
        <dbReference type="ARBA" id="ARBA00009558"/>
    </source>
</evidence>
<accession>A0A814G476</accession>
<dbReference type="PANTHER" id="PTHR45641">
    <property type="entry name" value="TETRATRICOPEPTIDE REPEAT PROTEIN (AFU_ORTHOLOGUE AFUA_6G03870)"/>
    <property type="match status" value="1"/>
</dbReference>
<keyword evidence="13" id="KW-1185">Reference proteome</keyword>
<organism evidence="11 13">
    <name type="scientific">Didymodactylos carnosus</name>
    <dbReference type="NCBI Taxonomy" id="1234261"/>
    <lineage>
        <taxon>Eukaryota</taxon>
        <taxon>Metazoa</taxon>
        <taxon>Spiralia</taxon>
        <taxon>Gnathifera</taxon>
        <taxon>Rotifera</taxon>
        <taxon>Eurotatoria</taxon>
        <taxon>Bdelloidea</taxon>
        <taxon>Philodinida</taxon>
        <taxon>Philodinidae</taxon>
        <taxon>Didymodactylos</taxon>
    </lineage>
</organism>
<dbReference type="Gene3D" id="3.90.176.10">
    <property type="entry name" value="Toxin ADP-ribosyltransferase, Chain A, domain 1"/>
    <property type="match status" value="2"/>
</dbReference>
<dbReference type="InterPro" id="IPR011990">
    <property type="entry name" value="TPR-like_helical_dom_sf"/>
</dbReference>
<dbReference type="EMBL" id="CAJOBC010002980">
    <property type="protein sequence ID" value="CAF3761064.1"/>
    <property type="molecule type" value="Genomic_DNA"/>
</dbReference>
<evidence type="ECO:0000256" key="7">
    <source>
        <dbReference type="ARBA" id="ARBA00047597"/>
    </source>
</evidence>
<dbReference type="Proteomes" id="UP000681722">
    <property type="component" value="Unassembled WGS sequence"/>
</dbReference>
<evidence type="ECO:0000256" key="2">
    <source>
        <dbReference type="ARBA" id="ARBA00022676"/>
    </source>
</evidence>
<evidence type="ECO:0000256" key="6">
    <source>
        <dbReference type="ARBA" id="ARBA00022803"/>
    </source>
</evidence>
<evidence type="ECO:0000313" key="12">
    <source>
        <dbReference type="EMBL" id="CAF3761064.1"/>
    </source>
</evidence>
<dbReference type="EC" id="2.4.2.31" evidence="8"/>
<dbReference type="OrthoDB" id="10022508at2759"/>
<sequence>TSIMSNATKLPTMPIYIWLDSSANSNSHSLNMLEKHLKTKLANLKTFNNIDDFKEFIQTYADETFVLLVSGTYGRQIVPEIHSLPQLLAVYVYCSNKARNEEWAKEYIKIEGISTDVNDLVERILSKFASASVADSFRCSSAFITNPSILPSEYSINHEVIWLRLFIEILICMNDTNEAKDDMLRFWREAYVNDEKQLRYVDEFEGTFHPSRAIWWYTRECKLYYLLGRASRFKDYNDLYKLRFIIKYIYLQLQEEHQRYMEESYKSCFTAYRGQRIPFDELELLKTKIGSLYSFRGLLSASSRLDIAMAFVKHATNDATQAAVLFRIVTNTEQKTMAYADVSKLTDFPGESEVLFMFGTIFQVNNVQNDSYQNMWIIELSLCEEDDPRLKDMSIYIKHEIKDRADLITLANLFVRMGEYDKAKEYYCKYQSKLSADDSNVKRVWNGLSNLADIEGNYYISLNNYAKAHECFNEQLKLCQNLPSYHPQNGMCYANIASLCELEGQKRLALKNYQKAHKIYIQSLPAYHPDTTKVEQAIENLSSHSHSTVPNTKTTTSTVKSSNTSEPQEMSEKVSSVNVNLETFLIVWLDANVNTTKDNEETYNELRSSFNYIKTFDDLSTCQEYIEGVKLEKIVLIVSGGYGKDIVPHIHNLAQVNCIYVYCADKGRHEEWARSYSKVQAVIIKRKKLIENIIEDQRIRNLTEDPVPMSILNQRAVSKEMTAKDISKEMGSILWFQLLVEVLLRMPNDANAKMELLQTWRENYIGNTSELDIIDQFEHQFKQSKAVWWYTRESSLYRILNKALREQSIDIIFAFRYFLTKLSKQVSKLYDNYMDNFKSDNIEDNGKRIIHVYRGQAITKEELAQMRASIDGFISINSFFSTSRSKTKARRFAKRSPVTEQLDRVLFRIKIDVCLPTKPFADIEGISSHPDEREILFMLGSIFRINDITYDENDALWILNLNLCSEDDFELKELFAYLKKDIGEETSMVTLGNILVQMGEYDKAERIFLRINHHEGLIAVEEHKGNFYLAMKNYKCAVGHYEQALNLRCKFFPTYHPDIGKSYGEIAMAFEFWKQYPKAIDYYQRTIEHYRFTLVDNHPLIIQAKNSLQKLQR</sequence>
<keyword evidence="4" id="KW-0548">Nucleotidyltransferase</keyword>
<dbReference type="SUPFAM" id="SSF56399">
    <property type="entry name" value="ADP-ribosylation"/>
    <property type="match status" value="2"/>
</dbReference>
<reference evidence="11" key="1">
    <citation type="submission" date="2021-02" db="EMBL/GenBank/DDBJ databases">
        <authorList>
            <person name="Nowell W R."/>
        </authorList>
    </citation>
    <scope>NUCLEOTIDE SEQUENCE</scope>
</reference>
<dbReference type="PROSITE" id="PS51996">
    <property type="entry name" value="TR_MART"/>
    <property type="match status" value="2"/>
</dbReference>
<dbReference type="Proteomes" id="UP000663829">
    <property type="component" value="Unassembled WGS sequence"/>
</dbReference>
<evidence type="ECO:0000256" key="9">
    <source>
        <dbReference type="SAM" id="MobiDB-lite"/>
    </source>
</evidence>
<dbReference type="SMART" id="SM00028">
    <property type="entry name" value="TPR"/>
    <property type="match status" value="5"/>
</dbReference>
<evidence type="ECO:0000256" key="8">
    <source>
        <dbReference type="RuleBase" id="RU361228"/>
    </source>
</evidence>
<dbReference type="GO" id="GO:0106274">
    <property type="term" value="F:NAD+-protein-arginine ADP-ribosyltransferase activity"/>
    <property type="evidence" value="ECO:0007669"/>
    <property type="project" value="UniProtKB-EC"/>
</dbReference>
<keyword evidence="3 8" id="KW-0808">Transferase</keyword>
<feature type="region of interest" description="Disordered" evidence="9">
    <location>
        <begin position="542"/>
        <end position="573"/>
    </location>
</feature>
<dbReference type="Pfam" id="PF13424">
    <property type="entry name" value="TPR_12"/>
    <property type="match status" value="2"/>
</dbReference>
<keyword evidence="8" id="KW-0520">NAD</keyword>
<evidence type="ECO:0000313" key="13">
    <source>
        <dbReference type="Proteomes" id="UP000663829"/>
    </source>
</evidence>
<protein>
    <recommendedName>
        <fullName evidence="8">NAD(P)(+)--arginine ADP-ribosyltransferase</fullName>
        <ecNumber evidence="8">2.4.2.31</ecNumber>
    </recommendedName>
    <alternativeName>
        <fullName evidence="8">Mono(ADP-ribosyl)transferase</fullName>
    </alternativeName>
</protein>
<dbReference type="Pfam" id="PF13181">
    <property type="entry name" value="TPR_8"/>
    <property type="match status" value="1"/>
</dbReference>
<dbReference type="InterPro" id="IPR000768">
    <property type="entry name" value="ART"/>
</dbReference>
<proteinExistence type="inferred from homology"/>